<dbReference type="SUPFAM" id="SSF56601">
    <property type="entry name" value="beta-lactamase/transpeptidase-like"/>
    <property type="match status" value="1"/>
</dbReference>
<dbReference type="EC" id="3.5.2.6" evidence="3 6"/>
<proteinExistence type="inferred from homology"/>
<keyword evidence="10" id="KW-1185">Reference proteome</keyword>
<dbReference type="Gene3D" id="3.40.710.10">
    <property type="entry name" value="DD-peptidase/beta-lactamase superfamily"/>
    <property type="match status" value="1"/>
</dbReference>
<feature type="chain" id="PRO_5032760240" description="Beta-lactamase" evidence="7">
    <location>
        <begin position="26"/>
        <end position="340"/>
    </location>
</feature>
<evidence type="ECO:0000256" key="4">
    <source>
        <dbReference type="ARBA" id="ARBA00022801"/>
    </source>
</evidence>
<comment type="similarity">
    <text evidence="2 6">Belongs to the class-A beta-lactamase family.</text>
</comment>
<evidence type="ECO:0000256" key="2">
    <source>
        <dbReference type="ARBA" id="ARBA00009009"/>
    </source>
</evidence>
<dbReference type="PROSITE" id="PS00146">
    <property type="entry name" value="BETA_LACTAMASE_A"/>
    <property type="match status" value="1"/>
</dbReference>
<evidence type="ECO:0000256" key="1">
    <source>
        <dbReference type="ARBA" id="ARBA00001526"/>
    </source>
</evidence>
<dbReference type="Proteomes" id="UP000444185">
    <property type="component" value="Unassembled WGS sequence"/>
</dbReference>
<dbReference type="GO" id="GO:0046677">
    <property type="term" value="P:response to antibiotic"/>
    <property type="evidence" value="ECO:0007669"/>
    <property type="project" value="UniProtKB-UniRule"/>
</dbReference>
<dbReference type="PANTHER" id="PTHR35333">
    <property type="entry name" value="BETA-LACTAMASE"/>
    <property type="match status" value="1"/>
</dbReference>
<dbReference type="PANTHER" id="PTHR35333:SF3">
    <property type="entry name" value="BETA-LACTAMASE-TYPE TRANSPEPTIDASE FOLD CONTAINING PROTEIN"/>
    <property type="match status" value="1"/>
</dbReference>
<dbReference type="AlphaFoldDB" id="A0A844Y3Z7"/>
<dbReference type="GO" id="GO:0008800">
    <property type="term" value="F:beta-lactamase activity"/>
    <property type="evidence" value="ECO:0007669"/>
    <property type="project" value="UniProtKB-UniRule"/>
</dbReference>
<feature type="signal peptide" evidence="7">
    <location>
        <begin position="1"/>
        <end position="25"/>
    </location>
</feature>
<dbReference type="RefSeq" id="WP_160608806.1">
    <property type="nucleotide sequence ID" value="NZ_WTYF01000004.1"/>
</dbReference>
<evidence type="ECO:0000313" key="10">
    <source>
        <dbReference type="Proteomes" id="UP000444185"/>
    </source>
</evidence>
<dbReference type="Pfam" id="PF13354">
    <property type="entry name" value="Beta-lactamase2"/>
    <property type="match status" value="1"/>
</dbReference>
<keyword evidence="7" id="KW-0732">Signal</keyword>
<evidence type="ECO:0000256" key="3">
    <source>
        <dbReference type="ARBA" id="ARBA00012865"/>
    </source>
</evidence>
<reference evidence="9 10" key="1">
    <citation type="submission" date="2019-12" db="EMBL/GenBank/DDBJ databases">
        <title>Genomic-based taxomic classification of the family Erythrobacteraceae.</title>
        <authorList>
            <person name="Xu L."/>
        </authorList>
    </citation>
    <scope>NUCLEOTIDE SEQUENCE [LARGE SCALE GENOMIC DNA]</scope>
    <source>
        <strain evidence="9 10">DSM 16225</strain>
    </source>
</reference>
<keyword evidence="4 6" id="KW-0378">Hydrolase</keyword>
<name>A0A844Y3Z7_9SPHN</name>
<comment type="caution">
    <text evidence="9">The sequence shown here is derived from an EMBL/GenBank/DDBJ whole genome shotgun (WGS) entry which is preliminary data.</text>
</comment>
<dbReference type="InterPro" id="IPR023650">
    <property type="entry name" value="Beta-lactam_class-A_AS"/>
</dbReference>
<evidence type="ECO:0000256" key="5">
    <source>
        <dbReference type="ARBA" id="ARBA00023251"/>
    </source>
</evidence>
<organism evidence="9 10">
    <name type="scientific">Qipengyuania gaetbuli</name>
    <dbReference type="NCBI Taxonomy" id="266952"/>
    <lineage>
        <taxon>Bacteria</taxon>
        <taxon>Pseudomonadati</taxon>
        <taxon>Pseudomonadota</taxon>
        <taxon>Alphaproteobacteria</taxon>
        <taxon>Sphingomonadales</taxon>
        <taxon>Erythrobacteraceae</taxon>
        <taxon>Qipengyuania</taxon>
    </lineage>
</organism>
<dbReference type="InterPro" id="IPR000871">
    <property type="entry name" value="Beta-lactam_class-A"/>
</dbReference>
<dbReference type="InterPro" id="IPR012338">
    <property type="entry name" value="Beta-lactam/transpept-like"/>
</dbReference>
<dbReference type="GO" id="GO:0030655">
    <property type="term" value="P:beta-lactam antibiotic catabolic process"/>
    <property type="evidence" value="ECO:0007669"/>
    <property type="project" value="InterPro"/>
</dbReference>
<dbReference type="EMBL" id="WTYF01000004">
    <property type="protein sequence ID" value="MXO52137.1"/>
    <property type="molecule type" value="Genomic_DNA"/>
</dbReference>
<evidence type="ECO:0000256" key="6">
    <source>
        <dbReference type="RuleBase" id="RU361140"/>
    </source>
</evidence>
<keyword evidence="5 6" id="KW-0046">Antibiotic resistance</keyword>
<feature type="domain" description="Beta-lactamase class A catalytic" evidence="8">
    <location>
        <begin position="72"/>
        <end position="297"/>
    </location>
</feature>
<comment type="catalytic activity">
    <reaction evidence="1 6">
        <text>a beta-lactam + H2O = a substituted beta-amino acid</text>
        <dbReference type="Rhea" id="RHEA:20401"/>
        <dbReference type="ChEBI" id="CHEBI:15377"/>
        <dbReference type="ChEBI" id="CHEBI:35627"/>
        <dbReference type="ChEBI" id="CHEBI:140347"/>
        <dbReference type="EC" id="3.5.2.6"/>
    </reaction>
</comment>
<sequence>MRMKNLGKTILAATLAFAAPTTLSAQDNSYLKQFDTALGTELRAPQSFEAIYDNAFEQRLAELADGSNGRIGVAAIDLTSGQMVTVLGDQRFPMASTSKIAVAATFLEGVEKGKWSLTSEFPLLLPRKSARFSSKVAPVYEGEYMKAIDLIEIMITRSSNPATDALLRVVGGPDAVNDWVRRQGIRDFSIDRDIATLVRDDGEYDPAQHIDKRDSATPKAMLDLLSGLYQGKFLKPESRRVLLGAMSRTRTGKRRIPALMPESVRVSHKTGSLNNTSSDVGILETPDGRAVAVAIYVTGQGSRLNREAKIAQIARAIHDGYSAQTNNPKRVWTNADFGGK</sequence>
<evidence type="ECO:0000313" key="9">
    <source>
        <dbReference type="EMBL" id="MXO52137.1"/>
    </source>
</evidence>
<protein>
    <recommendedName>
        <fullName evidence="3 6">Beta-lactamase</fullName>
        <ecNumber evidence="3 6">3.5.2.6</ecNumber>
    </recommendedName>
</protein>
<gene>
    <name evidence="9" type="ORF">GRI42_12560</name>
</gene>
<dbReference type="InterPro" id="IPR045155">
    <property type="entry name" value="Beta-lactam_cat"/>
</dbReference>
<dbReference type="PRINTS" id="PR00118">
    <property type="entry name" value="BLACTAMASEA"/>
</dbReference>
<evidence type="ECO:0000256" key="7">
    <source>
        <dbReference type="SAM" id="SignalP"/>
    </source>
</evidence>
<dbReference type="OrthoDB" id="9784149at2"/>
<accession>A0A844Y3Z7</accession>
<evidence type="ECO:0000259" key="8">
    <source>
        <dbReference type="Pfam" id="PF13354"/>
    </source>
</evidence>